<feature type="coiled-coil region" evidence="1">
    <location>
        <begin position="100"/>
        <end position="127"/>
    </location>
</feature>
<feature type="transmembrane region" description="Helical" evidence="2">
    <location>
        <begin position="12"/>
        <end position="30"/>
    </location>
</feature>
<keyword evidence="2" id="KW-0812">Transmembrane</keyword>
<keyword evidence="1" id="KW-0175">Coiled coil</keyword>
<organism evidence="3 4">
    <name type="scientific">Flavobacterium covae</name>
    <dbReference type="NCBI Taxonomy" id="2906076"/>
    <lineage>
        <taxon>Bacteria</taxon>
        <taxon>Pseudomonadati</taxon>
        <taxon>Bacteroidota</taxon>
        <taxon>Flavobacteriia</taxon>
        <taxon>Flavobacteriales</taxon>
        <taxon>Flavobacteriaceae</taxon>
        <taxon>Flavobacterium</taxon>
    </lineage>
</organism>
<sequence>MKPENLKDIFYLFGIFSTFIISVVTVFIAIKNRKNSLRENLYKEQLNFVAKLTAEFYYLHSDLTKISHGTEKNQKETGNKIENIFGVMFSNTHLGCDNILNKASETLNSVNDYLKNAEEKNLETTNEKFETYFKNYKELINIMRNEMGVHSLSKENEKLFK</sequence>
<protein>
    <submittedName>
        <fullName evidence="3">Uncharacterized protein</fullName>
    </submittedName>
</protein>
<reference evidence="3 4" key="1">
    <citation type="submission" date="2024-02" db="EMBL/GenBank/DDBJ databases">
        <title>Comparative Genomic Analysis of Flavobacterium Species Causing Columnaris Disease of Freshwater Fish in Thailand: Insights into Virulence and Resistance Mechanisms.</title>
        <authorList>
            <person name="Nguyen D."/>
            <person name="Chokmangmeepisarn P."/>
            <person name="Khianchaikhan K."/>
            <person name="Morishita M."/>
            <person name="Bunnoy A."/>
            <person name="Rodkhum C."/>
        </authorList>
    </citation>
    <scope>NUCLEOTIDE SEQUENCE [LARGE SCALE GENOMIC DNA]</scope>
    <source>
        <strain evidence="3 4">PCBSB2203</strain>
    </source>
</reference>
<dbReference type="RefSeq" id="WP_088466654.1">
    <property type="nucleotide sequence ID" value="NZ_JAZHOJ010000023.1"/>
</dbReference>
<comment type="caution">
    <text evidence="3">The sequence shown here is derived from an EMBL/GenBank/DDBJ whole genome shotgun (WGS) entry which is preliminary data.</text>
</comment>
<evidence type="ECO:0000256" key="2">
    <source>
        <dbReference type="SAM" id="Phobius"/>
    </source>
</evidence>
<keyword evidence="2" id="KW-1133">Transmembrane helix</keyword>
<dbReference type="EMBL" id="JAZHOJ010000023">
    <property type="protein sequence ID" value="MFK7004338.1"/>
    <property type="molecule type" value="Genomic_DNA"/>
</dbReference>
<keyword evidence="2" id="KW-0472">Membrane</keyword>
<proteinExistence type="predicted"/>
<name>A0ABW8PJ48_9FLAO</name>
<gene>
    <name evidence="3" type="ORF">V3467_10830</name>
</gene>
<keyword evidence="4" id="KW-1185">Reference proteome</keyword>
<accession>A0ABW8PJ48</accession>
<evidence type="ECO:0000313" key="4">
    <source>
        <dbReference type="Proteomes" id="UP001621713"/>
    </source>
</evidence>
<evidence type="ECO:0000256" key="1">
    <source>
        <dbReference type="SAM" id="Coils"/>
    </source>
</evidence>
<dbReference type="Proteomes" id="UP001621713">
    <property type="component" value="Unassembled WGS sequence"/>
</dbReference>
<evidence type="ECO:0000313" key="3">
    <source>
        <dbReference type="EMBL" id="MFK7004338.1"/>
    </source>
</evidence>